<evidence type="ECO:0000256" key="16">
    <source>
        <dbReference type="ARBA" id="ARBA00023317"/>
    </source>
</evidence>
<dbReference type="InterPro" id="IPR015793">
    <property type="entry name" value="Pyrv_Knase_brl"/>
</dbReference>
<evidence type="ECO:0000256" key="4">
    <source>
        <dbReference type="ARBA" id="ARBA00008663"/>
    </source>
</evidence>
<evidence type="ECO:0000256" key="2">
    <source>
        <dbReference type="ARBA" id="ARBA00001958"/>
    </source>
</evidence>
<dbReference type="InterPro" id="IPR018209">
    <property type="entry name" value="Pyrv_Knase_AS"/>
</dbReference>
<evidence type="ECO:0000259" key="21">
    <source>
        <dbReference type="Pfam" id="PF02887"/>
    </source>
</evidence>
<dbReference type="SUPFAM" id="SSF50800">
    <property type="entry name" value="PK beta-barrel domain-like"/>
    <property type="match status" value="1"/>
</dbReference>
<sequence length="518" mass="55712">MLIGAVARTLQRLSTTLHTTVVESSYGANSLPTGKAYARSMRRAKIVCTLGPATDTYDQIKALVDAGMDVARFNLSHGTYAEHEVRYQHVRKAADETGRSIGLLADLQGPKIRLGRFAEGPVLLERDDTFTITVEEGVEGDRHTCGTTYAGLAVDVTPGERILVDDGKVCLEVTAVDGPRVHTKVVEGGVISDHKGLNLPGVAVSVPALSDKDEADLRWALRTGFDVVALSFVRSGRDIDDVHRIMDEEHRRLPVIAKVEKPQAVDAIDDIVAAFDGIMVARGDLGVEMPLEQVPIVQKRAIKLAKRNAKPVIVATQMLDSMIENSRPTRAEASDVANAVIDGTDAVMLSGETSVGKYAIETVRTMAKIVEAAEEDMLAKGLPPLTERNKPRTQGGAVARAAAEMGDFLGAKFLVAFTQSGDTVKRLSRYRSPIPLLAFTPDPATRSQLTLTWGVETFLGPHVDSTDAMVDQVDELLLKYGRCKQGDVVVITAGSPPGVSGSTNLVRVHHIGEDDSPK</sequence>
<evidence type="ECO:0000256" key="10">
    <source>
        <dbReference type="ARBA" id="ARBA00022741"/>
    </source>
</evidence>
<feature type="domain" description="Pyruvate kinase C-terminal" evidence="21">
    <location>
        <begin position="397"/>
        <end position="509"/>
    </location>
</feature>
<evidence type="ECO:0000256" key="17">
    <source>
        <dbReference type="ARBA" id="ARBA00048152"/>
    </source>
</evidence>
<dbReference type="InterPro" id="IPR015813">
    <property type="entry name" value="Pyrv/PenolPyrv_kinase-like_dom"/>
</dbReference>
<dbReference type="NCBIfam" id="NF004978">
    <property type="entry name" value="PRK06354.1"/>
    <property type="match status" value="1"/>
</dbReference>
<keyword evidence="13 19" id="KW-0460">Magnesium</keyword>
<evidence type="ECO:0000256" key="5">
    <source>
        <dbReference type="ARBA" id="ARBA00011881"/>
    </source>
</evidence>
<evidence type="ECO:0000256" key="19">
    <source>
        <dbReference type="RuleBase" id="RU000504"/>
    </source>
</evidence>
<dbReference type="Gene3D" id="3.40.1380.20">
    <property type="entry name" value="Pyruvate kinase, C-terminal domain"/>
    <property type="match status" value="1"/>
</dbReference>
<dbReference type="GO" id="GO:0016301">
    <property type="term" value="F:kinase activity"/>
    <property type="evidence" value="ECO:0007669"/>
    <property type="project" value="UniProtKB-KW"/>
</dbReference>
<proteinExistence type="inferred from homology"/>
<keyword evidence="15 19" id="KW-0324">Glycolysis</keyword>
<dbReference type="InterPro" id="IPR040442">
    <property type="entry name" value="Pyrv_kinase-like_dom_sf"/>
</dbReference>
<accession>L7F9U8</accession>
<comment type="catalytic activity">
    <reaction evidence="17 19">
        <text>pyruvate + ATP = phosphoenolpyruvate + ADP + H(+)</text>
        <dbReference type="Rhea" id="RHEA:18157"/>
        <dbReference type="ChEBI" id="CHEBI:15361"/>
        <dbReference type="ChEBI" id="CHEBI:15378"/>
        <dbReference type="ChEBI" id="CHEBI:30616"/>
        <dbReference type="ChEBI" id="CHEBI:58702"/>
        <dbReference type="ChEBI" id="CHEBI:456216"/>
        <dbReference type="EC" id="2.7.1.40"/>
    </reaction>
</comment>
<comment type="caution">
    <text evidence="22">The sequence shown here is derived from an EMBL/GenBank/DDBJ whole genome shotgun (WGS) entry which is preliminary data.</text>
</comment>
<evidence type="ECO:0000256" key="3">
    <source>
        <dbReference type="ARBA" id="ARBA00004997"/>
    </source>
</evidence>
<gene>
    <name evidence="22" type="ORF">STRTUCAR8_02891</name>
</gene>
<dbReference type="InterPro" id="IPR011037">
    <property type="entry name" value="Pyrv_Knase-like_insert_dom_sf"/>
</dbReference>
<reference evidence="22 23" key="1">
    <citation type="journal article" date="2011" name="Plasmid">
        <title>Streptomyces turgidiscabies Car8 contains a modular pathogenicity island that shares virulence genes with other actinobacterial plant pathogens.</title>
        <authorList>
            <person name="Huguet-Tapia J.C."/>
            <person name="Badger J.H."/>
            <person name="Loria R."/>
            <person name="Pettis G.S."/>
        </authorList>
    </citation>
    <scope>NUCLEOTIDE SEQUENCE [LARGE SCALE GENOMIC DNA]</scope>
    <source>
        <strain evidence="22 23">Car8</strain>
    </source>
</reference>
<feature type="domain" description="Pyruvate kinase barrel" evidence="20">
    <location>
        <begin position="41"/>
        <end position="363"/>
    </location>
</feature>
<keyword evidence="16 22" id="KW-0670">Pyruvate</keyword>
<keyword evidence="8 19" id="KW-0808">Transferase</keyword>
<keyword evidence="12" id="KW-0067">ATP-binding</keyword>
<evidence type="ECO:0000256" key="7">
    <source>
        <dbReference type="ARBA" id="ARBA00018587"/>
    </source>
</evidence>
<dbReference type="GO" id="GO:0000287">
    <property type="term" value="F:magnesium ion binding"/>
    <property type="evidence" value="ECO:0007669"/>
    <property type="project" value="UniProtKB-UniRule"/>
</dbReference>
<dbReference type="PROSITE" id="PS00110">
    <property type="entry name" value="PYRUVATE_KINASE"/>
    <property type="match status" value="1"/>
</dbReference>
<dbReference type="EMBL" id="AEJB01000284">
    <property type="protein sequence ID" value="ELP67435.1"/>
    <property type="molecule type" value="Genomic_DNA"/>
</dbReference>
<dbReference type="PRINTS" id="PR01050">
    <property type="entry name" value="PYRUVTKNASE"/>
</dbReference>
<dbReference type="STRING" id="85558.T45_04060"/>
<dbReference type="AlphaFoldDB" id="L7F9U8"/>
<dbReference type="Pfam" id="PF02887">
    <property type="entry name" value="PK_C"/>
    <property type="match status" value="1"/>
</dbReference>
<dbReference type="GO" id="GO:0005524">
    <property type="term" value="F:ATP binding"/>
    <property type="evidence" value="ECO:0007669"/>
    <property type="project" value="UniProtKB-KW"/>
</dbReference>
<dbReference type="Gene3D" id="2.40.33.10">
    <property type="entry name" value="PK beta-barrel domain-like"/>
    <property type="match status" value="1"/>
</dbReference>
<dbReference type="NCBIfam" id="NF004491">
    <property type="entry name" value="PRK05826.1"/>
    <property type="match status" value="1"/>
</dbReference>
<evidence type="ECO:0000313" key="22">
    <source>
        <dbReference type="EMBL" id="ELP67435.1"/>
    </source>
</evidence>
<dbReference type="NCBIfam" id="TIGR01064">
    <property type="entry name" value="pyruv_kin"/>
    <property type="match status" value="1"/>
</dbReference>
<evidence type="ECO:0000256" key="15">
    <source>
        <dbReference type="ARBA" id="ARBA00023152"/>
    </source>
</evidence>
<evidence type="ECO:0000313" key="23">
    <source>
        <dbReference type="Proteomes" id="UP000010931"/>
    </source>
</evidence>
<keyword evidence="14" id="KW-0630">Potassium</keyword>
<dbReference type="InterPro" id="IPR015795">
    <property type="entry name" value="Pyrv_Knase_C"/>
</dbReference>
<dbReference type="GO" id="GO:0004743">
    <property type="term" value="F:pyruvate kinase activity"/>
    <property type="evidence" value="ECO:0007669"/>
    <property type="project" value="UniProtKB-UniRule"/>
</dbReference>
<evidence type="ECO:0000256" key="8">
    <source>
        <dbReference type="ARBA" id="ARBA00022679"/>
    </source>
</evidence>
<dbReference type="GO" id="GO:0030955">
    <property type="term" value="F:potassium ion binding"/>
    <property type="evidence" value="ECO:0007669"/>
    <property type="project" value="UniProtKB-UniRule"/>
</dbReference>
<dbReference type="InterPro" id="IPR036918">
    <property type="entry name" value="Pyrv_Knase_C_sf"/>
</dbReference>
<comment type="cofactor">
    <cofactor evidence="1">
        <name>Mg(2+)</name>
        <dbReference type="ChEBI" id="CHEBI:18420"/>
    </cofactor>
</comment>
<comment type="cofactor">
    <cofactor evidence="2">
        <name>K(+)</name>
        <dbReference type="ChEBI" id="CHEBI:29103"/>
    </cofactor>
</comment>
<dbReference type="Gene3D" id="3.20.20.60">
    <property type="entry name" value="Phosphoenolpyruvate-binding domains"/>
    <property type="match status" value="1"/>
</dbReference>
<dbReference type="EC" id="2.7.1.40" evidence="6 18"/>
<dbReference type="Pfam" id="PF00224">
    <property type="entry name" value="PK"/>
    <property type="match status" value="1"/>
</dbReference>
<evidence type="ECO:0000256" key="6">
    <source>
        <dbReference type="ARBA" id="ARBA00012142"/>
    </source>
</evidence>
<dbReference type="UniPathway" id="UPA00109">
    <property type="reaction ID" value="UER00188"/>
</dbReference>
<keyword evidence="10" id="KW-0547">Nucleotide-binding</keyword>
<organism evidence="22 23">
    <name type="scientific">Streptomyces turgidiscabies (strain Car8)</name>
    <dbReference type="NCBI Taxonomy" id="698760"/>
    <lineage>
        <taxon>Bacteria</taxon>
        <taxon>Bacillati</taxon>
        <taxon>Actinomycetota</taxon>
        <taxon>Actinomycetes</taxon>
        <taxon>Kitasatosporales</taxon>
        <taxon>Streptomycetaceae</taxon>
        <taxon>Streptomyces</taxon>
    </lineage>
</organism>
<keyword evidence="9" id="KW-0479">Metal-binding</keyword>
<dbReference type="SUPFAM" id="SSF51621">
    <property type="entry name" value="Phosphoenolpyruvate/pyruvate domain"/>
    <property type="match status" value="1"/>
</dbReference>
<dbReference type="FunFam" id="2.40.33.10:FF:000001">
    <property type="entry name" value="Pyruvate kinase"/>
    <property type="match status" value="1"/>
</dbReference>
<evidence type="ECO:0000256" key="14">
    <source>
        <dbReference type="ARBA" id="ARBA00022958"/>
    </source>
</evidence>
<evidence type="ECO:0000259" key="20">
    <source>
        <dbReference type="Pfam" id="PF00224"/>
    </source>
</evidence>
<evidence type="ECO:0000256" key="1">
    <source>
        <dbReference type="ARBA" id="ARBA00001946"/>
    </source>
</evidence>
<comment type="pathway">
    <text evidence="3 19">Carbohydrate degradation; glycolysis; pyruvate from D-glyceraldehyde 3-phosphate: step 5/5.</text>
</comment>
<evidence type="ECO:0000256" key="12">
    <source>
        <dbReference type="ARBA" id="ARBA00022840"/>
    </source>
</evidence>
<evidence type="ECO:0000256" key="11">
    <source>
        <dbReference type="ARBA" id="ARBA00022777"/>
    </source>
</evidence>
<evidence type="ECO:0000256" key="9">
    <source>
        <dbReference type="ARBA" id="ARBA00022723"/>
    </source>
</evidence>
<evidence type="ECO:0000256" key="13">
    <source>
        <dbReference type="ARBA" id="ARBA00022842"/>
    </source>
</evidence>
<dbReference type="PATRIC" id="fig|698760.3.peg.3824"/>
<dbReference type="InterPro" id="IPR001697">
    <property type="entry name" value="Pyr_Knase"/>
</dbReference>
<comment type="subunit">
    <text evidence="5">Homotetramer.</text>
</comment>
<dbReference type="NCBIfam" id="NF004886">
    <property type="entry name" value="PRK06247.1"/>
    <property type="match status" value="1"/>
</dbReference>
<dbReference type="InterPro" id="IPR015806">
    <property type="entry name" value="Pyrv_Knase_insert_dom_sf"/>
</dbReference>
<name>L7F9U8_STRT8</name>
<protein>
    <recommendedName>
        <fullName evidence="7 18">Pyruvate kinase</fullName>
        <ecNumber evidence="6 18">2.7.1.40</ecNumber>
    </recommendedName>
</protein>
<evidence type="ECO:0000256" key="18">
    <source>
        <dbReference type="NCBIfam" id="TIGR01064"/>
    </source>
</evidence>
<dbReference type="Proteomes" id="UP000010931">
    <property type="component" value="Unassembled WGS sequence"/>
</dbReference>
<dbReference type="FunFam" id="3.40.1380.20:FF:000009">
    <property type="entry name" value="Pyruvate kinase"/>
    <property type="match status" value="1"/>
</dbReference>
<comment type="similarity">
    <text evidence="4 19">Belongs to the pyruvate kinase family.</text>
</comment>
<dbReference type="PANTHER" id="PTHR11817">
    <property type="entry name" value="PYRUVATE KINASE"/>
    <property type="match status" value="1"/>
</dbReference>
<keyword evidence="23" id="KW-1185">Reference proteome</keyword>
<keyword evidence="11 19" id="KW-0418">Kinase</keyword>
<dbReference type="SUPFAM" id="SSF52935">
    <property type="entry name" value="PK C-terminal domain-like"/>
    <property type="match status" value="1"/>
</dbReference>